<dbReference type="Proteomes" id="UP000016944">
    <property type="component" value="Chromosome II"/>
</dbReference>
<dbReference type="EMBL" id="HG518323">
    <property type="protein sequence ID" value="CDI09816.1"/>
    <property type="molecule type" value="Genomic_DNA"/>
</dbReference>
<dbReference type="HOGENOM" id="CLU_1319815_0_0_5"/>
<sequence>MSGPYRNLWIIVGMTAGATFLAHISSKPKTPHGENTSARYQNANSGSVSLGAKDASTGLSGDSLTTPLPTDPNNSKLADEQKVAPGQTSARQSRSIEEDLKFAFDVAVKSALAQKIENVDSIATTTDVVVPPLPPLITKEIKSTPQIAIAPVSDQKNVKPVRTITNLNIRKAPDPKSPSIEILPTGTLVAVIKEESGWVHILVTETGRDGWVNARFLRSDYSKEEH</sequence>
<evidence type="ECO:0000256" key="1">
    <source>
        <dbReference type="SAM" id="MobiDB-lite"/>
    </source>
</evidence>
<dbReference type="SMART" id="SM00287">
    <property type="entry name" value="SH3b"/>
    <property type="match status" value="1"/>
</dbReference>
<name>U4Q7U1_9HYPH</name>
<accession>U4Q7U1</accession>
<evidence type="ECO:0000259" key="2">
    <source>
        <dbReference type="PROSITE" id="PS51781"/>
    </source>
</evidence>
<feature type="compositionally biased region" description="Polar residues" evidence="1">
    <location>
        <begin position="33"/>
        <end position="48"/>
    </location>
</feature>
<dbReference type="PROSITE" id="PS51781">
    <property type="entry name" value="SH3B"/>
    <property type="match status" value="1"/>
</dbReference>
<dbReference type="RefSeq" id="WP_022562573.1">
    <property type="nucleotide sequence ID" value="NC_022545.1"/>
</dbReference>
<protein>
    <recommendedName>
        <fullName evidence="2">SH3b domain-containing protein</fullName>
    </recommendedName>
</protein>
<gene>
    <name evidence="3" type="ORF">BN877_II0014</name>
</gene>
<feature type="region of interest" description="Disordered" evidence="1">
    <location>
        <begin position="27"/>
        <end position="94"/>
    </location>
</feature>
<evidence type="ECO:0000313" key="3">
    <source>
        <dbReference type="EMBL" id="CDI09816.1"/>
    </source>
</evidence>
<feature type="domain" description="SH3b" evidence="2">
    <location>
        <begin position="153"/>
        <end position="221"/>
    </location>
</feature>
<dbReference type="Gene3D" id="2.30.30.40">
    <property type="entry name" value="SH3 Domains"/>
    <property type="match status" value="1"/>
</dbReference>
<dbReference type="KEGG" id="rir:BN877_II0014"/>
<organism evidence="3 4">
    <name type="scientific">Agrobacterium pusense</name>
    <dbReference type="NCBI Taxonomy" id="648995"/>
    <lineage>
        <taxon>Bacteria</taxon>
        <taxon>Pseudomonadati</taxon>
        <taxon>Pseudomonadota</taxon>
        <taxon>Alphaproteobacteria</taxon>
        <taxon>Hyphomicrobiales</taxon>
        <taxon>Rhizobiaceae</taxon>
        <taxon>Rhizobium/Agrobacterium group</taxon>
        <taxon>Agrobacterium</taxon>
    </lineage>
</organism>
<dbReference type="InterPro" id="IPR003646">
    <property type="entry name" value="SH3-like_bac-type"/>
</dbReference>
<reference evidence="3 4" key="1">
    <citation type="journal article" date="2013" name="Genome Announc.">
        <title>Complete Genome Sequence of the Sesbania Symbiont and Rice Growth-Promoting Endophyte Rhizobium sp. Strain IRBG74.</title>
        <authorList>
            <person name="Crook M.B."/>
            <person name="Mitra S."/>
            <person name="Ane J.M."/>
            <person name="Sadowsky M.J."/>
            <person name="Gyaneshwar P."/>
        </authorList>
    </citation>
    <scope>NUCLEOTIDE SEQUENCE [LARGE SCALE GENOMIC DNA]</scope>
    <source>
        <strain evidence="3 4">IRBG74</strain>
    </source>
</reference>
<feature type="compositionally biased region" description="Polar residues" evidence="1">
    <location>
        <begin position="57"/>
        <end position="76"/>
    </location>
</feature>
<dbReference type="Pfam" id="PF08239">
    <property type="entry name" value="SH3_3"/>
    <property type="match status" value="1"/>
</dbReference>
<dbReference type="AlphaFoldDB" id="U4Q7U1"/>
<evidence type="ECO:0000313" key="4">
    <source>
        <dbReference type="Proteomes" id="UP000016944"/>
    </source>
</evidence>
<proteinExistence type="predicted"/>